<feature type="transmembrane region" description="Helical" evidence="24">
    <location>
        <begin position="103"/>
        <end position="121"/>
    </location>
</feature>
<comment type="caution">
    <text evidence="25">The sequence shown here is derived from an EMBL/GenBank/DDBJ whole genome shotgun (WGS) entry which is preliminary data.</text>
</comment>
<evidence type="ECO:0000256" key="8">
    <source>
        <dbReference type="ARBA" id="ARBA00022475"/>
    </source>
</evidence>
<evidence type="ECO:0000256" key="21">
    <source>
        <dbReference type="ARBA" id="ARBA00032396"/>
    </source>
</evidence>
<keyword evidence="10 25" id="KW-0808">Transferase</keyword>
<dbReference type="GO" id="GO:0005886">
    <property type="term" value="C:plasma membrane"/>
    <property type="evidence" value="ECO:0007669"/>
    <property type="project" value="UniProtKB-SubCell"/>
</dbReference>
<feature type="transmembrane region" description="Helical" evidence="24">
    <location>
        <begin position="133"/>
        <end position="154"/>
    </location>
</feature>
<organism evidence="25 26">
    <name type="scientific">Paenibacillus albiflavus</name>
    <dbReference type="NCBI Taxonomy" id="2545760"/>
    <lineage>
        <taxon>Bacteria</taxon>
        <taxon>Bacillati</taxon>
        <taxon>Bacillota</taxon>
        <taxon>Bacilli</taxon>
        <taxon>Bacillales</taxon>
        <taxon>Paenibacillaceae</taxon>
        <taxon>Paenibacillus</taxon>
    </lineage>
</organism>
<feature type="transmembrane region" description="Helical" evidence="24">
    <location>
        <begin position="199"/>
        <end position="220"/>
    </location>
</feature>
<protein>
    <recommendedName>
        <fullName evidence="7">Phosphatidate cytidylyltransferase</fullName>
        <ecNumber evidence="6">2.7.7.41</ecNumber>
    </recommendedName>
    <alternativeName>
        <fullName evidence="20">CDP-DAG synthase</fullName>
    </alternativeName>
    <alternativeName>
        <fullName evidence="22">CDP-DG synthase</fullName>
    </alternativeName>
    <alternativeName>
        <fullName evidence="18">CDP-diacylglycerol synthase</fullName>
    </alternativeName>
    <alternativeName>
        <fullName evidence="21">CDP-diglyceride pyrophosphorylase</fullName>
    </alternativeName>
    <alternativeName>
        <fullName evidence="23">CDP-diglyceride synthase</fullName>
    </alternativeName>
    <alternativeName>
        <fullName evidence="19">CTP:phosphatidate cytidylyltransferase</fullName>
    </alternativeName>
</protein>
<dbReference type="AlphaFoldDB" id="A0A4R4ENJ1"/>
<evidence type="ECO:0000256" key="22">
    <source>
        <dbReference type="ARBA" id="ARBA00032743"/>
    </source>
</evidence>
<dbReference type="Pfam" id="PF01148">
    <property type="entry name" value="CTP_transf_1"/>
    <property type="match status" value="1"/>
</dbReference>
<keyword evidence="15 24" id="KW-0472">Membrane</keyword>
<keyword evidence="14" id="KW-0443">Lipid metabolism</keyword>
<evidence type="ECO:0000313" key="26">
    <source>
        <dbReference type="Proteomes" id="UP000295418"/>
    </source>
</evidence>
<keyword evidence="11 24" id="KW-0812">Transmembrane</keyword>
<dbReference type="Proteomes" id="UP000295418">
    <property type="component" value="Unassembled WGS sequence"/>
</dbReference>
<evidence type="ECO:0000256" key="9">
    <source>
        <dbReference type="ARBA" id="ARBA00022516"/>
    </source>
</evidence>
<evidence type="ECO:0000256" key="14">
    <source>
        <dbReference type="ARBA" id="ARBA00023098"/>
    </source>
</evidence>
<evidence type="ECO:0000256" key="18">
    <source>
        <dbReference type="ARBA" id="ARBA00029893"/>
    </source>
</evidence>
<keyword evidence="16" id="KW-0594">Phospholipid biosynthesis</keyword>
<evidence type="ECO:0000256" key="3">
    <source>
        <dbReference type="ARBA" id="ARBA00005119"/>
    </source>
</evidence>
<evidence type="ECO:0000256" key="24">
    <source>
        <dbReference type="SAM" id="Phobius"/>
    </source>
</evidence>
<dbReference type="PANTHER" id="PTHR46382">
    <property type="entry name" value="PHOSPHATIDATE CYTIDYLYLTRANSFERASE"/>
    <property type="match status" value="1"/>
</dbReference>
<evidence type="ECO:0000256" key="19">
    <source>
        <dbReference type="ARBA" id="ARBA00031825"/>
    </source>
</evidence>
<dbReference type="OrthoDB" id="9799199at2"/>
<gene>
    <name evidence="25" type="ORF">E0485_03800</name>
</gene>
<dbReference type="RefSeq" id="WP_132416642.1">
    <property type="nucleotide sequence ID" value="NZ_SKFG01000002.1"/>
</dbReference>
<evidence type="ECO:0000256" key="20">
    <source>
        <dbReference type="ARBA" id="ARBA00032253"/>
    </source>
</evidence>
<keyword evidence="13 24" id="KW-1133">Transmembrane helix</keyword>
<comment type="catalytic activity">
    <reaction evidence="1">
        <text>a 1,2-diacyl-sn-glycero-3-phosphate + CTP + H(+) = a CDP-1,2-diacyl-sn-glycerol + diphosphate</text>
        <dbReference type="Rhea" id="RHEA:16229"/>
        <dbReference type="ChEBI" id="CHEBI:15378"/>
        <dbReference type="ChEBI" id="CHEBI:33019"/>
        <dbReference type="ChEBI" id="CHEBI:37563"/>
        <dbReference type="ChEBI" id="CHEBI:58332"/>
        <dbReference type="ChEBI" id="CHEBI:58608"/>
        <dbReference type="EC" id="2.7.7.41"/>
    </reaction>
</comment>
<keyword evidence="17" id="KW-1208">Phospholipid metabolism</keyword>
<reference evidence="25 26" key="1">
    <citation type="submission" date="2019-03" db="EMBL/GenBank/DDBJ databases">
        <authorList>
            <person name="Kim M.K.M."/>
        </authorList>
    </citation>
    <scope>NUCLEOTIDE SEQUENCE [LARGE SCALE GENOMIC DNA]</scope>
    <source>
        <strain evidence="25 26">18JY21-1</strain>
    </source>
</reference>
<comment type="pathway">
    <text evidence="4">Lipid metabolism.</text>
</comment>
<evidence type="ECO:0000256" key="15">
    <source>
        <dbReference type="ARBA" id="ARBA00023136"/>
    </source>
</evidence>
<evidence type="ECO:0000256" key="7">
    <source>
        <dbReference type="ARBA" id="ARBA00019373"/>
    </source>
</evidence>
<keyword evidence="26" id="KW-1185">Reference proteome</keyword>
<feature type="transmembrane region" description="Helical" evidence="24">
    <location>
        <begin position="175"/>
        <end position="193"/>
    </location>
</feature>
<evidence type="ECO:0000256" key="1">
    <source>
        <dbReference type="ARBA" id="ARBA00001698"/>
    </source>
</evidence>
<feature type="transmembrane region" description="Helical" evidence="24">
    <location>
        <begin position="82"/>
        <end position="98"/>
    </location>
</feature>
<evidence type="ECO:0000256" key="16">
    <source>
        <dbReference type="ARBA" id="ARBA00023209"/>
    </source>
</evidence>
<comment type="subcellular location">
    <subcellularLocation>
        <location evidence="2">Cell membrane</location>
        <topology evidence="2">Multi-pass membrane protein</topology>
    </subcellularLocation>
</comment>
<keyword evidence="8" id="KW-1003">Cell membrane</keyword>
<sequence length="267" mass="29507">MKQRIITGVIAAVAFLALLVLGGYWYSGLILIMAIIGYYEYIRMFGLLNHKFASFVGYLLMLWIAIPWDIDQFNIGMPMNNNVIWLAMFLLLAVNVVSKNRFVIDQAAALFLGSVYIGYGFHYMISTRLLDSGLFYTLLIFVCVWLSDAGAYFVGVKFGKHPLWPTISPKKSIEGSIGGVVVAIIAAIIFAIIKPELLSVPQALLIGLIVAVFGQFGDLIQSAYKRIKGIKDTGTILPGHGGVLDRVDSWLIVFPIIHLFGLLTLNL</sequence>
<keyword evidence="9" id="KW-0444">Lipid biosynthesis</keyword>
<evidence type="ECO:0000256" key="17">
    <source>
        <dbReference type="ARBA" id="ARBA00023264"/>
    </source>
</evidence>
<evidence type="ECO:0000256" key="4">
    <source>
        <dbReference type="ARBA" id="ARBA00005189"/>
    </source>
</evidence>
<evidence type="ECO:0000256" key="12">
    <source>
        <dbReference type="ARBA" id="ARBA00022695"/>
    </source>
</evidence>
<keyword evidence="12 25" id="KW-0548">Nucleotidyltransferase</keyword>
<evidence type="ECO:0000256" key="11">
    <source>
        <dbReference type="ARBA" id="ARBA00022692"/>
    </source>
</evidence>
<accession>A0A4R4ENJ1</accession>
<dbReference type="EC" id="2.7.7.41" evidence="6"/>
<evidence type="ECO:0000256" key="5">
    <source>
        <dbReference type="ARBA" id="ARBA00010185"/>
    </source>
</evidence>
<dbReference type="GO" id="GO:0004605">
    <property type="term" value="F:phosphatidate cytidylyltransferase activity"/>
    <property type="evidence" value="ECO:0007669"/>
    <property type="project" value="UniProtKB-EC"/>
</dbReference>
<name>A0A4R4ENJ1_9BACL</name>
<evidence type="ECO:0000256" key="2">
    <source>
        <dbReference type="ARBA" id="ARBA00004651"/>
    </source>
</evidence>
<comment type="similarity">
    <text evidence="5">Belongs to the CDS family.</text>
</comment>
<dbReference type="EMBL" id="SKFG01000002">
    <property type="protein sequence ID" value="TCZ79995.1"/>
    <property type="molecule type" value="Genomic_DNA"/>
</dbReference>
<dbReference type="PANTHER" id="PTHR46382:SF1">
    <property type="entry name" value="PHOSPHATIDATE CYTIDYLYLTRANSFERASE"/>
    <property type="match status" value="1"/>
</dbReference>
<feature type="transmembrane region" description="Helical" evidence="24">
    <location>
        <begin position="51"/>
        <end position="70"/>
    </location>
</feature>
<feature type="transmembrane region" description="Helical" evidence="24">
    <location>
        <begin position="6"/>
        <end position="39"/>
    </location>
</feature>
<evidence type="ECO:0000256" key="23">
    <source>
        <dbReference type="ARBA" id="ARBA00033406"/>
    </source>
</evidence>
<proteinExistence type="inferred from homology"/>
<evidence type="ECO:0000256" key="13">
    <source>
        <dbReference type="ARBA" id="ARBA00022989"/>
    </source>
</evidence>
<dbReference type="GO" id="GO:0016024">
    <property type="term" value="P:CDP-diacylglycerol biosynthetic process"/>
    <property type="evidence" value="ECO:0007669"/>
    <property type="project" value="TreeGrafter"/>
</dbReference>
<comment type="pathway">
    <text evidence="3">Phospholipid metabolism; CDP-diacylglycerol biosynthesis; CDP-diacylglycerol from sn-glycerol 3-phosphate: step 3/3.</text>
</comment>
<evidence type="ECO:0000256" key="6">
    <source>
        <dbReference type="ARBA" id="ARBA00012487"/>
    </source>
</evidence>
<evidence type="ECO:0000313" key="25">
    <source>
        <dbReference type="EMBL" id="TCZ79995.1"/>
    </source>
</evidence>
<evidence type="ECO:0000256" key="10">
    <source>
        <dbReference type="ARBA" id="ARBA00022679"/>
    </source>
</evidence>